<dbReference type="OrthoDB" id="147639at2"/>
<keyword evidence="6 7" id="KW-0472">Membrane</keyword>
<dbReference type="EMBL" id="FOYL01000002">
    <property type="protein sequence ID" value="SFR03394.1"/>
    <property type="molecule type" value="Genomic_DNA"/>
</dbReference>
<evidence type="ECO:0000256" key="5">
    <source>
        <dbReference type="ARBA" id="ARBA00022989"/>
    </source>
</evidence>
<keyword evidence="2 7" id="KW-0813">Transport</keyword>
<keyword evidence="4 7" id="KW-0812">Transmembrane</keyword>
<dbReference type="InterPro" id="IPR035906">
    <property type="entry name" value="MetI-like_sf"/>
</dbReference>
<feature type="transmembrane region" description="Helical" evidence="7">
    <location>
        <begin position="131"/>
        <end position="157"/>
    </location>
</feature>
<protein>
    <submittedName>
        <fullName evidence="9">Peptide/nickel transport system permease protein</fullName>
    </submittedName>
</protein>
<feature type="transmembrane region" description="Helical" evidence="7">
    <location>
        <begin position="286"/>
        <end position="307"/>
    </location>
</feature>
<feature type="transmembrane region" description="Helical" evidence="7">
    <location>
        <begin position="177"/>
        <end position="197"/>
    </location>
</feature>
<dbReference type="GO" id="GO:0055085">
    <property type="term" value="P:transmembrane transport"/>
    <property type="evidence" value="ECO:0007669"/>
    <property type="project" value="InterPro"/>
</dbReference>
<dbReference type="PANTHER" id="PTHR43163">
    <property type="entry name" value="DIPEPTIDE TRANSPORT SYSTEM PERMEASE PROTEIN DPPB-RELATED"/>
    <property type="match status" value="1"/>
</dbReference>
<keyword evidence="10" id="KW-1185">Reference proteome</keyword>
<evidence type="ECO:0000259" key="8">
    <source>
        <dbReference type="PROSITE" id="PS50928"/>
    </source>
</evidence>
<evidence type="ECO:0000256" key="6">
    <source>
        <dbReference type="ARBA" id="ARBA00023136"/>
    </source>
</evidence>
<accession>A0A1I6DD75</accession>
<dbReference type="InterPro" id="IPR045621">
    <property type="entry name" value="BPD_transp_1_N"/>
</dbReference>
<dbReference type="STRING" id="84724.SAMN04488564_102317"/>
<dbReference type="GO" id="GO:0005886">
    <property type="term" value="C:plasma membrane"/>
    <property type="evidence" value="ECO:0007669"/>
    <property type="project" value="UniProtKB-SubCell"/>
</dbReference>
<comment type="subcellular location">
    <subcellularLocation>
        <location evidence="1 7">Cell membrane</location>
        <topology evidence="1 7">Multi-pass membrane protein</topology>
    </subcellularLocation>
</comment>
<evidence type="ECO:0000256" key="2">
    <source>
        <dbReference type="ARBA" id="ARBA00022448"/>
    </source>
</evidence>
<dbReference type="SUPFAM" id="SSF161098">
    <property type="entry name" value="MetI-like"/>
    <property type="match status" value="1"/>
</dbReference>
<reference evidence="10" key="1">
    <citation type="submission" date="2016-10" db="EMBL/GenBank/DDBJ databases">
        <authorList>
            <person name="Varghese N."/>
            <person name="Submissions S."/>
        </authorList>
    </citation>
    <scope>NUCLEOTIDE SEQUENCE [LARGE SCALE GENOMIC DNA]</scope>
    <source>
        <strain evidence="10">DSM 44232</strain>
    </source>
</reference>
<dbReference type="CDD" id="cd06261">
    <property type="entry name" value="TM_PBP2"/>
    <property type="match status" value="1"/>
</dbReference>
<feature type="transmembrane region" description="Helical" evidence="7">
    <location>
        <begin position="230"/>
        <end position="248"/>
    </location>
</feature>
<keyword evidence="3" id="KW-1003">Cell membrane</keyword>
<dbReference type="Pfam" id="PF19300">
    <property type="entry name" value="BPD_transp_1_N"/>
    <property type="match status" value="1"/>
</dbReference>
<evidence type="ECO:0000256" key="4">
    <source>
        <dbReference type="ARBA" id="ARBA00022692"/>
    </source>
</evidence>
<evidence type="ECO:0000313" key="10">
    <source>
        <dbReference type="Proteomes" id="UP000198583"/>
    </source>
</evidence>
<evidence type="ECO:0000256" key="3">
    <source>
        <dbReference type="ARBA" id="ARBA00022475"/>
    </source>
</evidence>
<dbReference type="PROSITE" id="PS50928">
    <property type="entry name" value="ABC_TM1"/>
    <property type="match status" value="1"/>
</dbReference>
<dbReference type="Proteomes" id="UP000198583">
    <property type="component" value="Unassembled WGS sequence"/>
</dbReference>
<dbReference type="PANTHER" id="PTHR43163:SF6">
    <property type="entry name" value="DIPEPTIDE TRANSPORT SYSTEM PERMEASE PROTEIN DPPB-RELATED"/>
    <property type="match status" value="1"/>
</dbReference>
<evidence type="ECO:0000313" key="9">
    <source>
        <dbReference type="EMBL" id="SFR03394.1"/>
    </source>
</evidence>
<dbReference type="Pfam" id="PF00528">
    <property type="entry name" value="BPD_transp_1"/>
    <property type="match status" value="1"/>
</dbReference>
<dbReference type="InterPro" id="IPR000515">
    <property type="entry name" value="MetI-like"/>
</dbReference>
<evidence type="ECO:0000256" key="7">
    <source>
        <dbReference type="RuleBase" id="RU363032"/>
    </source>
</evidence>
<feature type="transmembrane region" description="Helical" evidence="7">
    <location>
        <begin position="97"/>
        <end position="119"/>
    </location>
</feature>
<evidence type="ECO:0000256" key="1">
    <source>
        <dbReference type="ARBA" id="ARBA00004651"/>
    </source>
</evidence>
<dbReference type="Gene3D" id="1.10.3720.10">
    <property type="entry name" value="MetI-like"/>
    <property type="match status" value="1"/>
</dbReference>
<name>A0A1I6DD75_9PSEU</name>
<organism evidence="9 10">
    <name type="scientific">Lentzea waywayandensis</name>
    <dbReference type="NCBI Taxonomy" id="84724"/>
    <lineage>
        <taxon>Bacteria</taxon>
        <taxon>Bacillati</taxon>
        <taxon>Actinomycetota</taxon>
        <taxon>Actinomycetes</taxon>
        <taxon>Pseudonocardiales</taxon>
        <taxon>Pseudonocardiaceae</taxon>
        <taxon>Lentzea</taxon>
    </lineage>
</organism>
<proteinExistence type="inferred from homology"/>
<dbReference type="RefSeq" id="WP_093588876.1">
    <property type="nucleotide sequence ID" value="NZ_FOYL01000002.1"/>
</dbReference>
<comment type="similarity">
    <text evidence="7">Belongs to the binding-protein-dependent transport system permease family.</text>
</comment>
<gene>
    <name evidence="9" type="ORF">SAMN04488564_102317</name>
</gene>
<sequence length="313" mass="33662">MTNYLLKRLGALLPTVAVPMVLLFVMLRLAPGDPAAAIAGDSATSEEIAEVRTRLGLDASLWEQFLTWLGRVVRLDFGNSLFADQAVSGLVAEHALVTVQLTVLALAVAVLIGPALGIAAGTRRHGLLDRVLVFGSSVGIALPSFWLAVLLIAVFGVVWQVFPVAGYVSFTEDPVLFLHHLALPAISLGLLEAATLFRYSRAGVLDSLHQPFVTTARSMGLPERTVIRKYVFRAAVVPMVTVVGLTTGSLMGGAVVTESIFSIPGLGQLLLTAVQRRDYPVIEGCIFFIAVVYVLLNLVIDLLYSLLDPRIRY</sequence>
<dbReference type="AlphaFoldDB" id="A0A1I6DD75"/>
<feature type="transmembrane region" description="Helical" evidence="7">
    <location>
        <begin position="12"/>
        <end position="30"/>
    </location>
</feature>
<feature type="domain" description="ABC transmembrane type-1" evidence="8">
    <location>
        <begin position="95"/>
        <end position="304"/>
    </location>
</feature>
<keyword evidence="5 7" id="KW-1133">Transmembrane helix</keyword>